<dbReference type="RefSeq" id="WP_143949744.1">
    <property type="nucleotide sequence ID" value="NZ_BAABMB010000006.1"/>
</dbReference>
<keyword evidence="5" id="KW-1185">Reference proteome</keyword>
<reference evidence="4 5" key="1">
    <citation type="submission" date="2019-07" db="EMBL/GenBank/DDBJ databases">
        <title>Qingshengfaniella alkalisoli gen. nov., sp. nov., isolated from saline soil.</title>
        <authorList>
            <person name="Xu L."/>
            <person name="Huang X.-X."/>
            <person name="Sun J.-Q."/>
        </authorList>
    </citation>
    <scope>NUCLEOTIDE SEQUENCE [LARGE SCALE GENOMIC DNA]</scope>
    <source>
        <strain evidence="4 5">DSM 27279</strain>
    </source>
</reference>
<dbReference type="PANTHER" id="PTHR16943:SF8">
    <property type="entry name" value="2-METHYLCITRATE DEHYDRATASE"/>
    <property type="match status" value="1"/>
</dbReference>
<dbReference type="AlphaFoldDB" id="A0A556AFA0"/>
<protein>
    <submittedName>
        <fullName evidence="4">MmgE/PrpD family protein</fullName>
    </submittedName>
</protein>
<dbReference type="Gene3D" id="3.30.1330.120">
    <property type="entry name" value="2-methylcitrate dehydratase PrpD"/>
    <property type="match status" value="1"/>
</dbReference>
<dbReference type="GO" id="GO:0016829">
    <property type="term" value="F:lyase activity"/>
    <property type="evidence" value="ECO:0007669"/>
    <property type="project" value="InterPro"/>
</dbReference>
<dbReference type="InterPro" id="IPR005656">
    <property type="entry name" value="MmgE_PrpD"/>
</dbReference>
<comment type="caution">
    <text evidence="4">The sequence shown here is derived from an EMBL/GenBank/DDBJ whole genome shotgun (WGS) entry which is preliminary data.</text>
</comment>
<dbReference type="InterPro" id="IPR045336">
    <property type="entry name" value="MmgE_PrpD_N"/>
</dbReference>
<evidence type="ECO:0000259" key="2">
    <source>
        <dbReference type="Pfam" id="PF03972"/>
    </source>
</evidence>
<dbReference type="Proteomes" id="UP000318405">
    <property type="component" value="Unassembled WGS sequence"/>
</dbReference>
<dbReference type="SUPFAM" id="SSF103378">
    <property type="entry name" value="2-methylcitrate dehydratase PrpD"/>
    <property type="match status" value="1"/>
</dbReference>
<proteinExistence type="inferred from homology"/>
<organism evidence="4 5">
    <name type="scientific">Verticiella sediminum</name>
    <dbReference type="NCBI Taxonomy" id="1247510"/>
    <lineage>
        <taxon>Bacteria</taxon>
        <taxon>Pseudomonadati</taxon>
        <taxon>Pseudomonadota</taxon>
        <taxon>Betaproteobacteria</taxon>
        <taxon>Burkholderiales</taxon>
        <taxon>Alcaligenaceae</taxon>
        <taxon>Verticiella</taxon>
    </lineage>
</organism>
<dbReference type="OrthoDB" id="9797528at2"/>
<evidence type="ECO:0000313" key="4">
    <source>
        <dbReference type="EMBL" id="TSH91572.1"/>
    </source>
</evidence>
<gene>
    <name evidence="4" type="ORF">FOZ76_18385</name>
</gene>
<dbReference type="Pfam" id="PF03972">
    <property type="entry name" value="MmgE_PrpD_N"/>
    <property type="match status" value="1"/>
</dbReference>
<dbReference type="Gene3D" id="1.10.4100.10">
    <property type="entry name" value="2-methylcitrate dehydratase PrpD"/>
    <property type="match status" value="1"/>
</dbReference>
<dbReference type="PANTHER" id="PTHR16943">
    <property type="entry name" value="2-METHYLCITRATE DEHYDRATASE-RELATED"/>
    <property type="match status" value="1"/>
</dbReference>
<dbReference type="InterPro" id="IPR036148">
    <property type="entry name" value="MmgE/PrpD_sf"/>
</dbReference>
<comment type="similarity">
    <text evidence="1">Belongs to the PrpD family.</text>
</comment>
<feature type="domain" description="MmgE/PrpD N-terminal" evidence="2">
    <location>
        <begin position="14"/>
        <end position="249"/>
    </location>
</feature>
<evidence type="ECO:0000313" key="5">
    <source>
        <dbReference type="Proteomes" id="UP000318405"/>
    </source>
</evidence>
<accession>A0A556AFA0</accession>
<dbReference type="EMBL" id="VLTJ01000035">
    <property type="protein sequence ID" value="TSH91572.1"/>
    <property type="molecule type" value="Genomic_DNA"/>
</dbReference>
<evidence type="ECO:0000256" key="1">
    <source>
        <dbReference type="ARBA" id="ARBA00006174"/>
    </source>
</evidence>
<feature type="domain" description="MmgE/PrpD C-terminal" evidence="3">
    <location>
        <begin position="273"/>
        <end position="419"/>
    </location>
</feature>
<dbReference type="InterPro" id="IPR042183">
    <property type="entry name" value="MmgE/PrpD_sf_1"/>
</dbReference>
<evidence type="ECO:0000259" key="3">
    <source>
        <dbReference type="Pfam" id="PF19305"/>
    </source>
</evidence>
<sequence>MAGKLNPGAGASAALADFAVRARWEDLSSDVRREAVRSLINFFATALAGCRDPALLAAGAVFDDFRAGAACTVIGRERSTDMRHAAALNAMSGNVFDFDDTHIPTIIHPSAPVAPAILALAQTRKVAGRELLTAFAVGVEVACRLGNAVSPGHYERGWHITSTCGVFGAAAAAGRLLGLDARRMLWALGAASAQSSGLVETLGSMAKSIGVGNASANGLLSALLAARGFEGPAAPIEGPRGFLRVMGDGGGAQALAEGLGESWQLMHNTYKPYPCGVVLNPVIEACLALHREEGVRIGEVLRVELTGHPLLRQRTDRPRPASGREAQVSAHHAVAVALETGRAGLDEFSDASVARLAVQPPGFELVFRDDSAYGVESAGVRLQLRSGAVLEHRVAVARGSLGTPLSDADLARKLHELCAWGGSGCDAGPLLDALLSLDGSDDAGALMPLAAGRE</sequence>
<dbReference type="InterPro" id="IPR045337">
    <property type="entry name" value="MmgE_PrpD_C"/>
</dbReference>
<dbReference type="InterPro" id="IPR042188">
    <property type="entry name" value="MmgE/PrpD_sf_2"/>
</dbReference>
<dbReference type="Pfam" id="PF19305">
    <property type="entry name" value="MmgE_PrpD_C"/>
    <property type="match status" value="1"/>
</dbReference>
<name>A0A556AFA0_9BURK</name>